<reference evidence="2" key="1">
    <citation type="journal article" date="2019" name="Int. J. Syst. Evol. Microbiol.">
        <title>The Global Catalogue of Microorganisms (GCM) 10K type strain sequencing project: providing services to taxonomists for standard genome sequencing and annotation.</title>
        <authorList>
            <consortium name="The Broad Institute Genomics Platform"/>
            <consortium name="The Broad Institute Genome Sequencing Center for Infectious Disease"/>
            <person name="Wu L."/>
            <person name="Ma J."/>
        </authorList>
    </citation>
    <scope>NUCLEOTIDE SEQUENCE [LARGE SCALE GENOMIC DNA]</scope>
    <source>
        <strain evidence="2">CGMCC 4.1721</strain>
    </source>
</reference>
<keyword evidence="2" id="KW-1185">Reference proteome</keyword>
<accession>A0ABW0B5R5</accession>
<organism evidence="1 2">
    <name type="scientific">Streptomyces mutomycini</name>
    <dbReference type="NCBI Taxonomy" id="284036"/>
    <lineage>
        <taxon>Bacteria</taxon>
        <taxon>Bacillati</taxon>
        <taxon>Actinomycetota</taxon>
        <taxon>Actinomycetes</taxon>
        <taxon>Kitasatosporales</taxon>
        <taxon>Streptomycetaceae</taxon>
        <taxon>Streptomyces</taxon>
    </lineage>
</organism>
<evidence type="ECO:0000313" key="1">
    <source>
        <dbReference type="EMBL" id="MFC5172579.1"/>
    </source>
</evidence>
<gene>
    <name evidence="1" type="ORF">ACFPRK_18565</name>
</gene>
<name>A0ABW0B5R5_9ACTN</name>
<comment type="caution">
    <text evidence="1">The sequence shown here is derived from an EMBL/GenBank/DDBJ whole genome shotgun (WGS) entry which is preliminary data.</text>
</comment>
<dbReference type="RefSeq" id="WP_208604817.1">
    <property type="nucleotide sequence ID" value="NZ_JBHSKI010000007.1"/>
</dbReference>
<proteinExistence type="predicted"/>
<evidence type="ECO:0000313" key="2">
    <source>
        <dbReference type="Proteomes" id="UP001596208"/>
    </source>
</evidence>
<sequence>MPFSVVEGASDTPAVTDALEALAQALRAMPSPVGAAVEQLHQADVEHALNSTPMQWRRHILGALRIPIAGTRVSPALCRDVLTRMRRDPSSVKSRHAAGHLTQPILNDLLLAADSAEPLTRRWSPGLLRLTGWAHLQVSAEDGALWLWALDQTWMTDGLPAKSIAAVREAARRVAELALVPKTVSYVVRRASRL</sequence>
<protein>
    <submittedName>
        <fullName evidence="1">Uncharacterized protein</fullName>
    </submittedName>
</protein>
<dbReference type="EMBL" id="JBHSKI010000007">
    <property type="protein sequence ID" value="MFC5172579.1"/>
    <property type="molecule type" value="Genomic_DNA"/>
</dbReference>
<dbReference type="Proteomes" id="UP001596208">
    <property type="component" value="Unassembled WGS sequence"/>
</dbReference>